<protein>
    <recommendedName>
        <fullName evidence="2">DUF86 domain-containing protein</fullName>
    </recommendedName>
</protein>
<name>A0A1W1ED30_9ZZZZ</name>
<evidence type="ECO:0008006" key="2">
    <source>
        <dbReference type="Google" id="ProtNLM"/>
    </source>
</evidence>
<evidence type="ECO:0000313" key="1">
    <source>
        <dbReference type="EMBL" id="SFZ97918.1"/>
    </source>
</evidence>
<organism evidence="1">
    <name type="scientific">hydrothermal vent metagenome</name>
    <dbReference type="NCBI Taxonomy" id="652676"/>
    <lineage>
        <taxon>unclassified sequences</taxon>
        <taxon>metagenomes</taxon>
        <taxon>ecological metagenomes</taxon>
    </lineage>
</organism>
<dbReference type="AlphaFoldDB" id="A0A1W1ED30"/>
<accession>A0A1W1ED30</accession>
<gene>
    <name evidence="1" type="ORF">MNB_SV-5-768</name>
</gene>
<dbReference type="Gene3D" id="1.20.120.330">
    <property type="entry name" value="Nucleotidyltransferases domain 2"/>
    <property type="match status" value="1"/>
</dbReference>
<dbReference type="EMBL" id="FPKX01000031">
    <property type="protein sequence ID" value="SFZ97918.1"/>
    <property type="molecule type" value="Genomic_DNA"/>
</dbReference>
<proteinExistence type="predicted"/>
<reference evidence="1" key="1">
    <citation type="submission" date="2016-10" db="EMBL/GenBank/DDBJ databases">
        <authorList>
            <person name="de Groot N.N."/>
        </authorList>
    </citation>
    <scope>NUCLEOTIDE SEQUENCE</scope>
</reference>
<dbReference type="SUPFAM" id="SSF81593">
    <property type="entry name" value="Nucleotidyltransferase substrate binding subunit/domain"/>
    <property type="match status" value="1"/>
</dbReference>
<sequence length="145" mass="17277">MIKEKLKQDMKLLEKQLNWLKLSYGECKEISVKDNYSIEEFGKFEILCSRYSRGIDFLIRKIFRTIDEFEFENQGTLVDVVNNAHKRGLFEDIEELRIMKDVRNTIVHEYIEDALVDVFDEVLEYSGKLILIIENTLEYINVKTK</sequence>